<protein>
    <submittedName>
        <fullName evidence="6">PPPDE putative peptidase domain</fullName>
    </submittedName>
</protein>
<dbReference type="AlphaFoldDB" id="A0A090N491"/>
<dbReference type="SMART" id="SM01179">
    <property type="entry name" value="DUF862"/>
    <property type="match status" value="1"/>
</dbReference>
<keyword evidence="3" id="KW-0378">Hydrolase</keyword>
<dbReference type="RefSeq" id="XP_003081736.2">
    <property type="nucleotide sequence ID" value="XM_003081688.2"/>
</dbReference>
<dbReference type="EMBL" id="CAID01000010">
    <property type="protein sequence ID" value="CEF99458.1"/>
    <property type="molecule type" value="Genomic_DNA"/>
</dbReference>
<dbReference type="Proteomes" id="UP000009170">
    <property type="component" value="Unassembled WGS sequence"/>
</dbReference>
<dbReference type="PANTHER" id="PTHR12378">
    <property type="entry name" value="DESUMOYLATING ISOPEPTIDASE"/>
    <property type="match status" value="1"/>
</dbReference>
<dbReference type="PANTHER" id="PTHR12378:SF80">
    <property type="entry name" value="IP06716P-RELATED"/>
    <property type="match status" value="1"/>
</dbReference>
<reference evidence="7" key="1">
    <citation type="journal article" date="2006" name="Proc. Natl. Acad. Sci. U.S.A.">
        <title>Genome analysis of the smallest free-living eukaryote Ostreococcus tauri unveils many unique features.</title>
        <authorList>
            <person name="Derelle E."/>
            <person name="Ferraz C."/>
            <person name="Rombauts S."/>
            <person name="Rouze P."/>
            <person name="Worden A.Z."/>
            <person name="Robbens S."/>
            <person name="Partensky F."/>
            <person name="Degroeve S."/>
            <person name="Echeynie S."/>
            <person name="Cooke R."/>
            <person name="Saeys Y."/>
            <person name="Wuyts J."/>
            <person name="Jabbari K."/>
            <person name="Bowler C."/>
            <person name="Panaud O."/>
            <person name="Piegu B."/>
            <person name="Ball S.G."/>
            <person name="Ral J.-P."/>
            <person name="Bouget F.-Y."/>
            <person name="Piganeau G."/>
            <person name="De Baets B."/>
            <person name="Picard A."/>
            <person name="Delseny M."/>
            <person name="Demaille J."/>
            <person name="Van de Peer Y."/>
            <person name="Moreau H."/>
        </authorList>
    </citation>
    <scope>NUCLEOTIDE SEQUENCE [LARGE SCALE GENOMIC DNA]</scope>
    <source>
        <strain evidence="7">OTTH 0595 / CCAP 157/2 / RCC745</strain>
    </source>
</reference>
<dbReference type="Gene3D" id="3.90.1720.30">
    <property type="entry name" value="PPPDE domains"/>
    <property type="match status" value="1"/>
</dbReference>
<comment type="similarity">
    <text evidence="1">Belongs to the DeSI family.</text>
</comment>
<dbReference type="KEGG" id="ota:OT_ostta10g02950"/>
<evidence type="ECO:0000256" key="2">
    <source>
        <dbReference type="ARBA" id="ARBA00022670"/>
    </source>
</evidence>
<gene>
    <name evidence="6" type="ORF">OT_ostta10g02950</name>
</gene>
<dbReference type="Pfam" id="PF05903">
    <property type="entry name" value="Peptidase_C97"/>
    <property type="match status" value="1"/>
</dbReference>
<feature type="compositionally biased region" description="Acidic residues" evidence="4">
    <location>
        <begin position="196"/>
        <end position="208"/>
    </location>
</feature>
<reference evidence="6 7" key="2">
    <citation type="journal article" date="2014" name="BMC Genomics">
        <title>An improved genome of the model marine alga Ostreococcus tauri unfolds by assessing Illumina de novo assemblies.</title>
        <authorList>
            <person name="Blanc-Mathieu R."/>
            <person name="Verhelst B."/>
            <person name="Derelle E."/>
            <person name="Rombauts S."/>
            <person name="Bouget F.Y."/>
            <person name="Carre I."/>
            <person name="Chateau A."/>
            <person name="Eyre-Walker A."/>
            <person name="Grimsley N."/>
            <person name="Moreau H."/>
            <person name="Piegu B."/>
            <person name="Rivals E."/>
            <person name="Schackwitz W."/>
            <person name="Van de Peer Y."/>
            <person name="Piganeau G."/>
        </authorList>
    </citation>
    <scope>NUCLEOTIDE SEQUENCE [LARGE SCALE GENOMIC DNA]</scope>
    <source>
        <strain evidence="7">OTTH 0595 / CCAP 157/2 / RCC745</strain>
    </source>
</reference>
<name>A0A090N491_OSTTA</name>
<evidence type="ECO:0000256" key="4">
    <source>
        <dbReference type="SAM" id="MobiDB-lite"/>
    </source>
</evidence>
<feature type="region of interest" description="Disordered" evidence="4">
    <location>
        <begin position="1"/>
        <end position="28"/>
    </location>
</feature>
<dbReference type="GO" id="GO:0016579">
    <property type="term" value="P:protein deubiquitination"/>
    <property type="evidence" value="ECO:0007669"/>
    <property type="project" value="TreeGrafter"/>
</dbReference>
<dbReference type="PROSITE" id="PS51858">
    <property type="entry name" value="PPPDE"/>
    <property type="match status" value="1"/>
</dbReference>
<dbReference type="GeneID" id="9832070"/>
<keyword evidence="7" id="KW-1185">Reference proteome</keyword>
<evidence type="ECO:0000313" key="6">
    <source>
        <dbReference type="EMBL" id="CEF99458.1"/>
    </source>
</evidence>
<organism evidence="6 7">
    <name type="scientific">Ostreococcus tauri</name>
    <name type="common">Marine green alga</name>
    <dbReference type="NCBI Taxonomy" id="70448"/>
    <lineage>
        <taxon>Eukaryota</taxon>
        <taxon>Viridiplantae</taxon>
        <taxon>Chlorophyta</taxon>
        <taxon>Mamiellophyceae</taxon>
        <taxon>Mamiellales</taxon>
        <taxon>Bathycoccaceae</taxon>
        <taxon>Ostreococcus</taxon>
    </lineage>
</organism>
<dbReference type="InParanoid" id="A0A090N491"/>
<comment type="caution">
    <text evidence="6">The sequence shown here is derived from an EMBL/GenBank/DDBJ whole genome shotgun (WGS) entry which is preliminary data.</text>
</comment>
<dbReference type="GO" id="GO:0101005">
    <property type="term" value="F:deubiquitinase activity"/>
    <property type="evidence" value="ECO:0007669"/>
    <property type="project" value="TreeGrafter"/>
</dbReference>
<feature type="compositionally biased region" description="Basic residues" evidence="4">
    <location>
        <begin position="1"/>
        <end position="10"/>
    </location>
</feature>
<feature type="domain" description="PPPDE" evidence="5">
    <location>
        <begin position="36"/>
        <end position="182"/>
    </location>
</feature>
<feature type="region of interest" description="Disordered" evidence="4">
    <location>
        <begin position="189"/>
        <end position="221"/>
    </location>
</feature>
<evidence type="ECO:0000259" key="5">
    <source>
        <dbReference type="PROSITE" id="PS51858"/>
    </source>
</evidence>
<dbReference type="GO" id="GO:0006508">
    <property type="term" value="P:proteolysis"/>
    <property type="evidence" value="ECO:0007669"/>
    <property type="project" value="UniProtKB-KW"/>
</dbReference>
<accession>A0A090N491</accession>
<feature type="compositionally biased region" description="Low complexity" evidence="4">
    <location>
        <begin position="15"/>
        <end position="28"/>
    </location>
</feature>
<keyword evidence="2" id="KW-0645">Protease</keyword>
<dbReference type="InterPro" id="IPR042266">
    <property type="entry name" value="PPPDE_sf"/>
</dbReference>
<dbReference type="STRING" id="70448.A0A090N491"/>
<dbReference type="OrthoDB" id="21221at2759"/>
<dbReference type="FunCoup" id="A0A090N491">
    <property type="interactions" value="1863"/>
</dbReference>
<evidence type="ECO:0000256" key="3">
    <source>
        <dbReference type="ARBA" id="ARBA00022801"/>
    </source>
</evidence>
<evidence type="ECO:0000313" key="7">
    <source>
        <dbReference type="Proteomes" id="UP000009170"/>
    </source>
</evidence>
<evidence type="ECO:0000256" key="1">
    <source>
        <dbReference type="ARBA" id="ARBA00008140"/>
    </source>
</evidence>
<dbReference type="InterPro" id="IPR008580">
    <property type="entry name" value="PPPDE_dom"/>
</dbReference>
<sequence>MERHILRPRMAHVDASMPASPSSPTASAWADASAPITVRVHVYDLTGDDAMHAAARMCGLGIHHSGCEVLEREYAFGYHDVRGITGVFDVAPMKAPMPATYRETIEMGRIDMTREEVGEAIDELRAAWPGTSYDLLKRNCNSFTEAMVMRLTGKMIPGYVNRLATIGCLAREYAPCLLPTSLVGDLRTLPAATGDEGSDTEDEEDAEEVQLLAVNPVEEMK</sequence>
<proteinExistence type="inferred from homology"/>